<evidence type="ECO:0000256" key="1">
    <source>
        <dbReference type="SAM" id="Phobius"/>
    </source>
</evidence>
<keyword evidence="3" id="KW-1185">Reference proteome</keyword>
<dbReference type="EMBL" id="BAABME010021281">
    <property type="protein sequence ID" value="GAA0162898.1"/>
    <property type="molecule type" value="Genomic_DNA"/>
</dbReference>
<feature type="transmembrane region" description="Helical" evidence="1">
    <location>
        <begin position="64"/>
        <end position="84"/>
    </location>
</feature>
<proteinExistence type="predicted"/>
<feature type="transmembrane region" description="Helical" evidence="1">
    <location>
        <begin position="40"/>
        <end position="58"/>
    </location>
</feature>
<accession>A0AAV3QIC3</accession>
<keyword evidence="1" id="KW-1133">Transmembrane helix</keyword>
<dbReference type="AlphaFoldDB" id="A0AAV3QIC3"/>
<name>A0AAV3QIC3_LITER</name>
<gene>
    <name evidence="2" type="ORF">LIER_39495</name>
</gene>
<protein>
    <submittedName>
        <fullName evidence="2">Uncharacterized protein</fullName>
    </submittedName>
</protein>
<dbReference type="Proteomes" id="UP001454036">
    <property type="component" value="Unassembled WGS sequence"/>
</dbReference>
<reference evidence="2 3" key="1">
    <citation type="submission" date="2024-01" db="EMBL/GenBank/DDBJ databases">
        <title>The complete chloroplast genome sequence of Lithospermum erythrorhizon: insights into the phylogenetic relationship among Boraginaceae species and the maternal lineages of purple gromwells.</title>
        <authorList>
            <person name="Okada T."/>
            <person name="Watanabe K."/>
        </authorList>
    </citation>
    <scope>NUCLEOTIDE SEQUENCE [LARGE SCALE GENOMIC DNA]</scope>
</reference>
<evidence type="ECO:0000313" key="2">
    <source>
        <dbReference type="EMBL" id="GAA0162898.1"/>
    </source>
</evidence>
<keyword evidence="1" id="KW-0812">Transmembrane</keyword>
<sequence>MVISFPRRDNNFAISAEVQTNFISRLERLCGLSWYGRRRLMNMVNHIVLFHMLLLVFASPKRVYLLLLHMWYLLTNLFMLFLLVNKDDKRFICVVWGESKDLDVALLNIIFYNKTFNHVKPENGNRYATGTEVFMIGAALGQSVHMPSGTITFEHITREFHHTNLGSVGEIDPIE</sequence>
<organism evidence="2 3">
    <name type="scientific">Lithospermum erythrorhizon</name>
    <name type="common">Purple gromwell</name>
    <name type="synonym">Lithospermum officinale var. erythrorhizon</name>
    <dbReference type="NCBI Taxonomy" id="34254"/>
    <lineage>
        <taxon>Eukaryota</taxon>
        <taxon>Viridiplantae</taxon>
        <taxon>Streptophyta</taxon>
        <taxon>Embryophyta</taxon>
        <taxon>Tracheophyta</taxon>
        <taxon>Spermatophyta</taxon>
        <taxon>Magnoliopsida</taxon>
        <taxon>eudicotyledons</taxon>
        <taxon>Gunneridae</taxon>
        <taxon>Pentapetalae</taxon>
        <taxon>asterids</taxon>
        <taxon>lamiids</taxon>
        <taxon>Boraginales</taxon>
        <taxon>Boraginaceae</taxon>
        <taxon>Boraginoideae</taxon>
        <taxon>Lithospermeae</taxon>
        <taxon>Lithospermum</taxon>
    </lineage>
</organism>
<evidence type="ECO:0000313" key="3">
    <source>
        <dbReference type="Proteomes" id="UP001454036"/>
    </source>
</evidence>
<keyword evidence="1" id="KW-0472">Membrane</keyword>
<comment type="caution">
    <text evidence="2">The sequence shown here is derived from an EMBL/GenBank/DDBJ whole genome shotgun (WGS) entry which is preliminary data.</text>
</comment>